<keyword evidence="1" id="KW-0732">Signal</keyword>
<proteinExistence type="predicted"/>
<dbReference type="PANTHER" id="PTHR16026:SF0">
    <property type="entry name" value="CARTILAGE ACIDIC PROTEIN 1"/>
    <property type="match status" value="1"/>
</dbReference>
<comment type="caution">
    <text evidence="2">The sequence shown here is derived from an EMBL/GenBank/DDBJ whole genome shotgun (WGS) entry which is preliminary data.</text>
</comment>
<sequence length="262" mass="28911">MNILKYSLVSFLTIVVSFSFGTVSAQQNKTLFKLLSSSDTGITFNNELVESDTLNILNQANIYNGAGVGIGDFNKDGLMDIYFAANMVSNKLYLNRGDMQFDDITEVAQVDGQGRWCTGVSVVDINGDGWPDLYVSASFRNDPKLRTNLLYINKGPDKNGIPIFAESSESYGLADDGFSTQGYFFDYDKDGDLDQMLMKIADTYDDEVAVLVDGDGEPDGAGDGHRPGRDRRVHRCRDLHAHADADQQYAGPLIRLERQVGK</sequence>
<dbReference type="PANTHER" id="PTHR16026">
    <property type="entry name" value="CARTILAGE ACIDIC PROTEIN 1"/>
    <property type="match status" value="1"/>
</dbReference>
<organism evidence="2">
    <name type="scientific">marine sediment metagenome</name>
    <dbReference type="NCBI Taxonomy" id="412755"/>
    <lineage>
        <taxon>unclassified sequences</taxon>
        <taxon>metagenomes</taxon>
        <taxon>ecological metagenomes</taxon>
    </lineage>
</organism>
<dbReference type="EMBL" id="LAZR01010366">
    <property type="protein sequence ID" value="KKM67331.1"/>
    <property type="molecule type" value="Genomic_DNA"/>
</dbReference>
<gene>
    <name evidence="2" type="ORF">LCGC14_1472180</name>
</gene>
<reference evidence="2" key="1">
    <citation type="journal article" date="2015" name="Nature">
        <title>Complex archaea that bridge the gap between prokaryotes and eukaryotes.</title>
        <authorList>
            <person name="Spang A."/>
            <person name="Saw J.H."/>
            <person name="Jorgensen S.L."/>
            <person name="Zaremba-Niedzwiedzka K."/>
            <person name="Martijn J."/>
            <person name="Lind A.E."/>
            <person name="van Eijk R."/>
            <person name="Schleper C."/>
            <person name="Guy L."/>
            <person name="Ettema T.J."/>
        </authorList>
    </citation>
    <scope>NUCLEOTIDE SEQUENCE</scope>
</reference>
<dbReference type="SUPFAM" id="SSF69318">
    <property type="entry name" value="Integrin alpha N-terminal domain"/>
    <property type="match status" value="1"/>
</dbReference>
<dbReference type="AlphaFoldDB" id="A0A0F9JY12"/>
<accession>A0A0F9JY12</accession>
<evidence type="ECO:0000256" key="1">
    <source>
        <dbReference type="ARBA" id="ARBA00022729"/>
    </source>
</evidence>
<dbReference type="InterPro" id="IPR028994">
    <property type="entry name" value="Integrin_alpha_N"/>
</dbReference>
<evidence type="ECO:0000313" key="2">
    <source>
        <dbReference type="EMBL" id="KKM67331.1"/>
    </source>
</evidence>
<dbReference type="InterPro" id="IPR013517">
    <property type="entry name" value="FG-GAP"/>
</dbReference>
<dbReference type="Gene3D" id="2.130.10.130">
    <property type="entry name" value="Integrin alpha, N-terminal"/>
    <property type="match status" value="1"/>
</dbReference>
<dbReference type="Pfam" id="PF13517">
    <property type="entry name" value="FG-GAP_3"/>
    <property type="match status" value="1"/>
</dbReference>
<protein>
    <recommendedName>
        <fullName evidence="3">ASPIC/UnbV domain-containing protein</fullName>
    </recommendedName>
</protein>
<dbReference type="InterPro" id="IPR027039">
    <property type="entry name" value="Crtac1"/>
</dbReference>
<evidence type="ECO:0008006" key="3">
    <source>
        <dbReference type="Google" id="ProtNLM"/>
    </source>
</evidence>
<name>A0A0F9JY12_9ZZZZ</name>